<feature type="compositionally biased region" description="Low complexity" evidence="1">
    <location>
        <begin position="67"/>
        <end position="83"/>
    </location>
</feature>
<sequence>MEPEPWRPRPLQDLRRLQRRRHPQGRPDADPGQDHQGLRHGPVGRGNEHLAPAEEDGQGADRPLPRPLRAAGPRRQAGRAALPEVPGRLRRIQVHARTPHGPGRLPAHPPAQGRRPDGAGTGCLWRTAEGLRRRPRTVHHNGHRAHHEHAAQGQADRQAHRADRARREPHLRHGRHVPPVRHLEPGRPEVRPRRP</sequence>
<dbReference type="AlphaFoldDB" id="A0A645FLU7"/>
<feature type="compositionally biased region" description="Basic and acidic residues" evidence="1">
    <location>
        <begin position="157"/>
        <end position="168"/>
    </location>
</feature>
<comment type="caution">
    <text evidence="2">The sequence shown here is derived from an EMBL/GenBank/DDBJ whole genome shotgun (WGS) entry which is preliminary data.</text>
</comment>
<accession>A0A645FLU7</accession>
<feature type="compositionally biased region" description="Basic and acidic residues" evidence="1">
    <location>
        <begin position="181"/>
        <end position="195"/>
    </location>
</feature>
<gene>
    <name evidence="2" type="ORF">SDC9_161859</name>
</gene>
<feature type="compositionally biased region" description="Basic residues" evidence="1">
    <location>
        <begin position="169"/>
        <end position="179"/>
    </location>
</feature>
<feature type="region of interest" description="Disordered" evidence="1">
    <location>
        <begin position="1"/>
        <end position="195"/>
    </location>
</feature>
<feature type="compositionally biased region" description="Basic residues" evidence="1">
    <location>
        <begin position="133"/>
        <end position="147"/>
    </location>
</feature>
<protein>
    <submittedName>
        <fullName evidence="2">Uncharacterized protein</fullName>
    </submittedName>
</protein>
<feature type="compositionally biased region" description="Basic and acidic residues" evidence="1">
    <location>
        <begin position="25"/>
        <end position="37"/>
    </location>
</feature>
<organism evidence="2">
    <name type="scientific">bioreactor metagenome</name>
    <dbReference type="NCBI Taxonomy" id="1076179"/>
    <lineage>
        <taxon>unclassified sequences</taxon>
        <taxon>metagenomes</taxon>
        <taxon>ecological metagenomes</taxon>
    </lineage>
</organism>
<evidence type="ECO:0000256" key="1">
    <source>
        <dbReference type="SAM" id="MobiDB-lite"/>
    </source>
</evidence>
<feature type="compositionally biased region" description="Basic and acidic residues" evidence="1">
    <location>
        <begin position="1"/>
        <end position="16"/>
    </location>
</feature>
<proteinExistence type="predicted"/>
<feature type="compositionally biased region" description="Basic residues" evidence="1">
    <location>
        <begin position="88"/>
        <end position="98"/>
    </location>
</feature>
<dbReference type="EMBL" id="VSSQ01061172">
    <property type="protein sequence ID" value="MPN14532.1"/>
    <property type="molecule type" value="Genomic_DNA"/>
</dbReference>
<name>A0A645FLU7_9ZZZZ</name>
<evidence type="ECO:0000313" key="2">
    <source>
        <dbReference type="EMBL" id="MPN14532.1"/>
    </source>
</evidence>
<reference evidence="2" key="1">
    <citation type="submission" date="2019-08" db="EMBL/GenBank/DDBJ databases">
        <authorList>
            <person name="Kucharzyk K."/>
            <person name="Murdoch R.W."/>
            <person name="Higgins S."/>
            <person name="Loffler F."/>
        </authorList>
    </citation>
    <scope>NUCLEOTIDE SEQUENCE</scope>
</reference>